<dbReference type="Gene3D" id="1.10.287.130">
    <property type="match status" value="1"/>
</dbReference>
<keyword evidence="13 14" id="KW-0472">Membrane</keyword>
<dbReference type="EC" id="2.7.13.3" evidence="3"/>
<evidence type="ECO:0000313" key="17">
    <source>
        <dbReference type="Proteomes" id="UP001596483"/>
    </source>
</evidence>
<reference evidence="17" key="1">
    <citation type="journal article" date="2019" name="Int. J. Syst. Evol. Microbiol.">
        <title>The Global Catalogue of Microorganisms (GCM) 10K type strain sequencing project: providing services to taxonomists for standard genome sequencing and annotation.</title>
        <authorList>
            <consortium name="The Broad Institute Genomics Platform"/>
            <consortium name="The Broad Institute Genome Sequencing Center for Infectious Disease"/>
            <person name="Wu L."/>
            <person name="Ma J."/>
        </authorList>
    </citation>
    <scope>NUCLEOTIDE SEQUENCE [LARGE SCALE GENOMIC DNA]</scope>
    <source>
        <strain evidence="17">JCM 4738</strain>
    </source>
</reference>
<dbReference type="EMBL" id="JBHTCT010000034">
    <property type="protein sequence ID" value="MFC7365873.1"/>
    <property type="molecule type" value="Genomic_DNA"/>
</dbReference>
<dbReference type="SUPFAM" id="SSF55874">
    <property type="entry name" value="ATPase domain of HSP90 chaperone/DNA topoisomerase II/histidine kinase"/>
    <property type="match status" value="1"/>
</dbReference>
<name>A0ABW2NI92_9BACL</name>
<keyword evidence="8" id="KW-0547">Nucleotide-binding</keyword>
<dbReference type="Pfam" id="PF14689">
    <property type="entry name" value="SPOB_a"/>
    <property type="match status" value="1"/>
</dbReference>
<protein>
    <recommendedName>
        <fullName evidence="3">histidine kinase</fullName>
        <ecNumber evidence="3">2.7.13.3</ecNumber>
    </recommendedName>
</protein>
<dbReference type="InterPro" id="IPR000014">
    <property type="entry name" value="PAS"/>
</dbReference>
<keyword evidence="7 14" id="KW-0812">Transmembrane</keyword>
<comment type="subcellular location">
    <subcellularLocation>
        <location evidence="2">Cell membrane</location>
        <topology evidence="2">Multi-pass membrane protein</topology>
    </subcellularLocation>
</comment>
<dbReference type="InterPro" id="IPR016120">
    <property type="entry name" value="Sig_transdc_His_kin_SpoOB"/>
</dbReference>
<dbReference type="Pfam" id="PF02518">
    <property type="entry name" value="HATPase_c"/>
    <property type="match status" value="1"/>
</dbReference>
<dbReference type="InterPro" id="IPR039506">
    <property type="entry name" value="SPOB_a"/>
</dbReference>
<keyword evidence="6" id="KW-0808">Transferase</keyword>
<dbReference type="GO" id="GO:0005524">
    <property type="term" value="F:ATP binding"/>
    <property type="evidence" value="ECO:0007669"/>
    <property type="project" value="UniProtKB-KW"/>
</dbReference>
<dbReference type="Gene3D" id="3.30.565.10">
    <property type="entry name" value="Histidine kinase-like ATPase, C-terminal domain"/>
    <property type="match status" value="1"/>
</dbReference>
<dbReference type="Proteomes" id="UP001596483">
    <property type="component" value="Unassembled WGS sequence"/>
</dbReference>
<dbReference type="InterPro" id="IPR036890">
    <property type="entry name" value="HATPase_C_sf"/>
</dbReference>
<keyword evidence="12" id="KW-0902">Two-component regulatory system</keyword>
<sequence>MGVTRKRKHITLLTQLTILIVTVICVSALLIIVLFSTMLDDIVESYMGEQAMTVAKLTAQDEDIIKAFEDEQPSVAIQPIAEEIRHISGADYVVVANEKGLRYSNPNPENIGEPTATSNDAVLKEHRSIIYRGEGVSGPAIKAKTPIRNEEGDVIGVSSVGFLINRIEAQVLDYRRHIIELSIIPLFLGIAGAVMIARRLKKLTFGLEPEEISYLFKEKEATLESILDATITVDNEKKITSMNRRARELLGNHRLSVEKIIDQHQLTAYIDQVITTKQSANNKKLLLDQQFYVLDASPILKDDEVGGAVLTIRSVSEIEQLTEEFSKIKNFSENMRAQNHEFLNKLNTIYGLLVLKEYDRAISIVSSEVSDRQDVISFLMSSVKDPLIAACLLGKVNRAKELQVQLVIDPGSDLSNELEMSKSNQFVPIIGNVIDNAMEAARKKNRSEGRVNVSFTDLGKEIVFDIEDNGAGVPENMVEEIFREGYTTKSDGDHGIGLAIAKNALGSLNGQIYVAKSEMGGARFTIVIPQE</sequence>
<evidence type="ECO:0000256" key="3">
    <source>
        <dbReference type="ARBA" id="ARBA00012438"/>
    </source>
</evidence>
<evidence type="ECO:0000256" key="14">
    <source>
        <dbReference type="SAM" id="Phobius"/>
    </source>
</evidence>
<evidence type="ECO:0000259" key="15">
    <source>
        <dbReference type="PROSITE" id="PS50109"/>
    </source>
</evidence>
<proteinExistence type="predicted"/>
<dbReference type="SUPFAM" id="SSF55890">
    <property type="entry name" value="Sporulation response regulatory protein Spo0B"/>
    <property type="match status" value="1"/>
</dbReference>
<accession>A0ABW2NI92</accession>
<dbReference type="PRINTS" id="PR00344">
    <property type="entry name" value="BCTRLSENSOR"/>
</dbReference>
<dbReference type="RefSeq" id="WP_157294892.1">
    <property type="nucleotide sequence ID" value="NZ_JBHTCT010000034.1"/>
</dbReference>
<dbReference type="InterPro" id="IPR005467">
    <property type="entry name" value="His_kinase_dom"/>
</dbReference>
<comment type="caution">
    <text evidence="16">The sequence shown here is derived from an EMBL/GenBank/DDBJ whole genome shotgun (WGS) entry which is preliminary data.</text>
</comment>
<evidence type="ECO:0000256" key="13">
    <source>
        <dbReference type="ARBA" id="ARBA00023136"/>
    </source>
</evidence>
<dbReference type="Gene3D" id="3.30.450.20">
    <property type="entry name" value="PAS domain"/>
    <property type="match status" value="2"/>
</dbReference>
<evidence type="ECO:0000256" key="5">
    <source>
        <dbReference type="ARBA" id="ARBA00022553"/>
    </source>
</evidence>
<evidence type="ECO:0000256" key="12">
    <source>
        <dbReference type="ARBA" id="ARBA00023012"/>
    </source>
</evidence>
<evidence type="ECO:0000256" key="9">
    <source>
        <dbReference type="ARBA" id="ARBA00022777"/>
    </source>
</evidence>
<dbReference type="PANTHER" id="PTHR43547:SF10">
    <property type="entry name" value="SENSOR HISTIDINE KINASE DCUS"/>
    <property type="match status" value="1"/>
</dbReference>
<organism evidence="16 17">
    <name type="scientific">Bhargavaea changchunensis</name>
    <dbReference type="NCBI Taxonomy" id="2134037"/>
    <lineage>
        <taxon>Bacteria</taxon>
        <taxon>Bacillati</taxon>
        <taxon>Bacillota</taxon>
        <taxon>Bacilli</taxon>
        <taxon>Bacillales</taxon>
        <taxon>Caryophanaceae</taxon>
        <taxon>Bhargavaea</taxon>
    </lineage>
</organism>
<dbReference type="InterPro" id="IPR029151">
    <property type="entry name" value="Sensor-like_sf"/>
</dbReference>
<dbReference type="InterPro" id="IPR033463">
    <property type="entry name" value="sCache_3"/>
</dbReference>
<dbReference type="PANTHER" id="PTHR43547">
    <property type="entry name" value="TWO-COMPONENT HISTIDINE KINASE"/>
    <property type="match status" value="1"/>
</dbReference>
<dbReference type="InterPro" id="IPR004358">
    <property type="entry name" value="Sig_transdc_His_kin-like_C"/>
</dbReference>
<evidence type="ECO:0000256" key="1">
    <source>
        <dbReference type="ARBA" id="ARBA00000085"/>
    </source>
</evidence>
<evidence type="ECO:0000256" key="7">
    <source>
        <dbReference type="ARBA" id="ARBA00022692"/>
    </source>
</evidence>
<feature type="transmembrane region" description="Helical" evidence="14">
    <location>
        <begin position="12"/>
        <end position="35"/>
    </location>
</feature>
<evidence type="ECO:0000256" key="11">
    <source>
        <dbReference type="ARBA" id="ARBA00022989"/>
    </source>
</evidence>
<evidence type="ECO:0000256" key="8">
    <source>
        <dbReference type="ARBA" id="ARBA00022741"/>
    </source>
</evidence>
<dbReference type="SMART" id="SM00387">
    <property type="entry name" value="HATPase_c"/>
    <property type="match status" value="1"/>
</dbReference>
<dbReference type="Pfam" id="PF17203">
    <property type="entry name" value="sCache_3_2"/>
    <property type="match status" value="1"/>
</dbReference>
<dbReference type="Pfam" id="PF13188">
    <property type="entry name" value="PAS_8"/>
    <property type="match status" value="1"/>
</dbReference>
<keyword evidence="5" id="KW-0597">Phosphoprotein</keyword>
<dbReference type="InterPro" id="IPR003594">
    <property type="entry name" value="HATPase_dom"/>
</dbReference>
<keyword evidence="10 16" id="KW-0067">ATP-binding</keyword>
<dbReference type="PROSITE" id="PS50109">
    <property type="entry name" value="HIS_KIN"/>
    <property type="match status" value="1"/>
</dbReference>
<keyword evidence="4" id="KW-1003">Cell membrane</keyword>
<keyword evidence="17" id="KW-1185">Reference proteome</keyword>
<feature type="transmembrane region" description="Helical" evidence="14">
    <location>
        <begin position="178"/>
        <end position="197"/>
    </location>
</feature>
<keyword evidence="9" id="KW-0418">Kinase</keyword>
<evidence type="ECO:0000256" key="2">
    <source>
        <dbReference type="ARBA" id="ARBA00004651"/>
    </source>
</evidence>
<evidence type="ECO:0000256" key="4">
    <source>
        <dbReference type="ARBA" id="ARBA00022475"/>
    </source>
</evidence>
<gene>
    <name evidence="16" type="ORF">ACFQQH_12175</name>
</gene>
<keyword evidence="11 14" id="KW-1133">Transmembrane helix</keyword>
<evidence type="ECO:0000256" key="6">
    <source>
        <dbReference type="ARBA" id="ARBA00022679"/>
    </source>
</evidence>
<evidence type="ECO:0000256" key="10">
    <source>
        <dbReference type="ARBA" id="ARBA00022840"/>
    </source>
</evidence>
<dbReference type="SUPFAM" id="SSF103190">
    <property type="entry name" value="Sensory domain-like"/>
    <property type="match status" value="1"/>
</dbReference>
<feature type="domain" description="Histidine kinase" evidence="15">
    <location>
        <begin position="337"/>
        <end position="531"/>
    </location>
</feature>
<evidence type="ECO:0000313" key="16">
    <source>
        <dbReference type="EMBL" id="MFC7365873.1"/>
    </source>
</evidence>
<comment type="catalytic activity">
    <reaction evidence="1">
        <text>ATP + protein L-histidine = ADP + protein N-phospho-L-histidine.</text>
        <dbReference type="EC" id="2.7.13.3"/>
    </reaction>
</comment>